<dbReference type="GO" id="GO:0004659">
    <property type="term" value="F:prenyltransferase activity"/>
    <property type="evidence" value="ECO:0007669"/>
    <property type="project" value="InterPro"/>
</dbReference>
<accession>A0A6C0IG95</accession>
<evidence type="ECO:0000256" key="2">
    <source>
        <dbReference type="ARBA" id="ARBA00022679"/>
    </source>
</evidence>
<sequence>MTSAYCEYDDTRVFIYHVINPSKQMSGGSFKMPIQDKWKKYWFDTHPPDIAEYSWNYLFTGGKEIRSRLFCDLWSYLSPDSLKDAQSSLSSESAQELAFAIECIHVASLILDDSPWMDNAQTRRGKTTLHIVFSEKKALLLCHDVMYIAYLIWSENKPAHIDKKTWESFMVHKLQRLMMGQWYDLEKKGSLVELASLKTGVLFELATETVARCLSLDADFWRQWGNHLGVLFQWTDDWLDREEDIAQGNRNAFNEAPEHTLQQYGQIWQKIMQSIGPSWFQTPFGSFMKTYFTQHVSTNSSTSLETAPLSTLWLPYSTMAFPTITKQEVIHSPLSGKGMIKQMIFLSTHLMMHKDEYEPKYKEKYISFKQQLWSMKEEEWEPACMKWKDEFQWAE</sequence>
<name>A0A6C0IG95_9ZZZZ</name>
<dbReference type="PANTHER" id="PTHR43281:SF1">
    <property type="entry name" value="FARNESYL DIPHOSPHATE SYNTHASE"/>
    <property type="match status" value="1"/>
</dbReference>
<evidence type="ECO:0000256" key="3">
    <source>
        <dbReference type="ARBA" id="ARBA00022723"/>
    </source>
</evidence>
<dbReference type="InterPro" id="IPR033749">
    <property type="entry name" value="Polyprenyl_synt_CS"/>
</dbReference>
<keyword evidence="3" id="KW-0479">Metal-binding</keyword>
<dbReference type="InterPro" id="IPR000092">
    <property type="entry name" value="Polyprenyl_synt"/>
</dbReference>
<dbReference type="InterPro" id="IPR008949">
    <property type="entry name" value="Isoprenoid_synthase_dom_sf"/>
</dbReference>
<dbReference type="PROSITE" id="PS00723">
    <property type="entry name" value="POLYPRENYL_SYNTHASE_1"/>
    <property type="match status" value="1"/>
</dbReference>
<dbReference type="GO" id="GO:0008299">
    <property type="term" value="P:isoprenoid biosynthetic process"/>
    <property type="evidence" value="ECO:0007669"/>
    <property type="project" value="UniProtKB-KW"/>
</dbReference>
<comment type="cofactor">
    <cofactor evidence="1">
        <name>Mg(2+)</name>
        <dbReference type="ChEBI" id="CHEBI:18420"/>
    </cofactor>
</comment>
<proteinExistence type="predicted"/>
<protein>
    <submittedName>
        <fullName evidence="6">Uncharacterized protein</fullName>
    </submittedName>
</protein>
<evidence type="ECO:0000256" key="1">
    <source>
        <dbReference type="ARBA" id="ARBA00001946"/>
    </source>
</evidence>
<dbReference type="SUPFAM" id="SSF48576">
    <property type="entry name" value="Terpenoid synthases"/>
    <property type="match status" value="1"/>
</dbReference>
<dbReference type="PANTHER" id="PTHR43281">
    <property type="entry name" value="FARNESYL DIPHOSPHATE SYNTHASE"/>
    <property type="match status" value="1"/>
</dbReference>
<dbReference type="Pfam" id="PF00348">
    <property type="entry name" value="polyprenyl_synt"/>
    <property type="match status" value="1"/>
</dbReference>
<organism evidence="6">
    <name type="scientific">viral metagenome</name>
    <dbReference type="NCBI Taxonomy" id="1070528"/>
    <lineage>
        <taxon>unclassified sequences</taxon>
        <taxon>metagenomes</taxon>
        <taxon>organismal metagenomes</taxon>
    </lineage>
</organism>
<keyword evidence="2" id="KW-0808">Transferase</keyword>
<dbReference type="EMBL" id="MN740182">
    <property type="protein sequence ID" value="QHT92251.1"/>
    <property type="molecule type" value="Genomic_DNA"/>
</dbReference>
<evidence type="ECO:0000256" key="4">
    <source>
        <dbReference type="ARBA" id="ARBA00022842"/>
    </source>
</evidence>
<reference evidence="6" key="1">
    <citation type="journal article" date="2020" name="Nature">
        <title>Giant virus diversity and host interactions through global metagenomics.</title>
        <authorList>
            <person name="Schulz F."/>
            <person name="Roux S."/>
            <person name="Paez-Espino D."/>
            <person name="Jungbluth S."/>
            <person name="Walsh D.A."/>
            <person name="Denef V.J."/>
            <person name="McMahon K.D."/>
            <person name="Konstantinidis K.T."/>
            <person name="Eloe-Fadrosh E.A."/>
            <person name="Kyrpides N.C."/>
            <person name="Woyke T."/>
        </authorList>
    </citation>
    <scope>NUCLEOTIDE SEQUENCE</scope>
    <source>
        <strain evidence="6">GVMAG-M-3300023184-88</strain>
    </source>
</reference>
<keyword evidence="4" id="KW-0460">Magnesium</keyword>
<dbReference type="GO" id="GO:0046872">
    <property type="term" value="F:metal ion binding"/>
    <property type="evidence" value="ECO:0007669"/>
    <property type="project" value="UniProtKB-KW"/>
</dbReference>
<evidence type="ECO:0000313" key="6">
    <source>
        <dbReference type="EMBL" id="QHT92251.1"/>
    </source>
</evidence>
<evidence type="ECO:0000256" key="5">
    <source>
        <dbReference type="ARBA" id="ARBA00023229"/>
    </source>
</evidence>
<keyword evidence="5" id="KW-0414">Isoprene biosynthesis</keyword>
<dbReference type="AlphaFoldDB" id="A0A6C0IG95"/>
<dbReference type="Gene3D" id="1.10.600.10">
    <property type="entry name" value="Farnesyl Diphosphate Synthase"/>
    <property type="match status" value="1"/>
</dbReference>